<accession>A0A4W5JL77</accession>
<dbReference type="AlphaFoldDB" id="A0A4W5JL77"/>
<reference evidence="1" key="2">
    <citation type="submission" date="2025-08" db="UniProtKB">
        <authorList>
            <consortium name="Ensembl"/>
        </authorList>
    </citation>
    <scope>IDENTIFICATION</scope>
</reference>
<evidence type="ECO:0000313" key="1">
    <source>
        <dbReference type="Ensembl" id="ENSHHUP00000004432.1"/>
    </source>
</evidence>
<reference evidence="2" key="1">
    <citation type="submission" date="2018-06" db="EMBL/GenBank/DDBJ databases">
        <title>Genome assembly of Danube salmon.</title>
        <authorList>
            <person name="Macqueen D.J."/>
            <person name="Gundappa M.K."/>
        </authorList>
    </citation>
    <scope>NUCLEOTIDE SEQUENCE [LARGE SCALE GENOMIC DNA]</scope>
</reference>
<reference evidence="1" key="3">
    <citation type="submission" date="2025-09" db="UniProtKB">
        <authorList>
            <consortium name="Ensembl"/>
        </authorList>
    </citation>
    <scope>IDENTIFICATION</scope>
</reference>
<protein>
    <submittedName>
        <fullName evidence="1">Uncharacterized protein</fullName>
    </submittedName>
</protein>
<proteinExistence type="predicted"/>
<organism evidence="1 2">
    <name type="scientific">Hucho hucho</name>
    <name type="common">huchen</name>
    <dbReference type="NCBI Taxonomy" id="62062"/>
    <lineage>
        <taxon>Eukaryota</taxon>
        <taxon>Metazoa</taxon>
        <taxon>Chordata</taxon>
        <taxon>Craniata</taxon>
        <taxon>Vertebrata</taxon>
        <taxon>Euteleostomi</taxon>
        <taxon>Actinopterygii</taxon>
        <taxon>Neopterygii</taxon>
        <taxon>Teleostei</taxon>
        <taxon>Protacanthopterygii</taxon>
        <taxon>Salmoniformes</taxon>
        <taxon>Salmonidae</taxon>
        <taxon>Salmoninae</taxon>
        <taxon>Hucho</taxon>
    </lineage>
</organism>
<dbReference type="Proteomes" id="UP000314982">
    <property type="component" value="Unassembled WGS sequence"/>
</dbReference>
<name>A0A4W5JL77_9TELE</name>
<evidence type="ECO:0000313" key="2">
    <source>
        <dbReference type="Proteomes" id="UP000314982"/>
    </source>
</evidence>
<dbReference type="STRING" id="62062.ENSHHUP00000004432"/>
<keyword evidence="2" id="KW-1185">Reference proteome</keyword>
<dbReference type="Ensembl" id="ENSHHUT00000004577.1">
    <property type="protein sequence ID" value="ENSHHUP00000004432.1"/>
    <property type="gene ID" value="ENSHHUG00000002764.1"/>
</dbReference>
<sequence>MTVFDKNRRLQLLDGEYEVSMQQMVDCSVNKKRATWETNLDGKVRVYCHHTRIWTSIPGLVSRYSIPKQYQ</sequence>